<dbReference type="OrthoDB" id="5354164at2759"/>
<reference evidence="1" key="1">
    <citation type="journal article" date="2020" name="Stud. Mycol.">
        <title>101 Dothideomycetes genomes: a test case for predicting lifestyles and emergence of pathogens.</title>
        <authorList>
            <person name="Haridas S."/>
            <person name="Albert R."/>
            <person name="Binder M."/>
            <person name="Bloem J."/>
            <person name="Labutti K."/>
            <person name="Salamov A."/>
            <person name="Andreopoulos B."/>
            <person name="Baker S."/>
            <person name="Barry K."/>
            <person name="Bills G."/>
            <person name="Bluhm B."/>
            <person name="Cannon C."/>
            <person name="Castanera R."/>
            <person name="Culley D."/>
            <person name="Daum C."/>
            <person name="Ezra D."/>
            <person name="Gonzalez J."/>
            <person name="Henrissat B."/>
            <person name="Kuo A."/>
            <person name="Liang C."/>
            <person name="Lipzen A."/>
            <person name="Lutzoni F."/>
            <person name="Magnuson J."/>
            <person name="Mondo S."/>
            <person name="Nolan M."/>
            <person name="Ohm R."/>
            <person name="Pangilinan J."/>
            <person name="Park H.-J."/>
            <person name="Ramirez L."/>
            <person name="Alfaro M."/>
            <person name="Sun H."/>
            <person name="Tritt A."/>
            <person name="Yoshinaga Y."/>
            <person name="Zwiers L.-H."/>
            <person name="Turgeon B."/>
            <person name="Goodwin S."/>
            <person name="Spatafora J."/>
            <person name="Crous P."/>
            <person name="Grigoriev I."/>
        </authorList>
    </citation>
    <scope>NUCLEOTIDE SEQUENCE</scope>
    <source>
        <strain evidence="1">CBS 183.55</strain>
    </source>
</reference>
<dbReference type="EMBL" id="ML978985">
    <property type="protein sequence ID" value="KAF1925279.1"/>
    <property type="molecule type" value="Genomic_DNA"/>
</dbReference>
<keyword evidence="2" id="KW-1185">Reference proteome</keyword>
<dbReference type="AlphaFoldDB" id="A0A6A5RD08"/>
<organism evidence="1 2">
    <name type="scientific">Didymella exigua CBS 183.55</name>
    <dbReference type="NCBI Taxonomy" id="1150837"/>
    <lineage>
        <taxon>Eukaryota</taxon>
        <taxon>Fungi</taxon>
        <taxon>Dikarya</taxon>
        <taxon>Ascomycota</taxon>
        <taxon>Pezizomycotina</taxon>
        <taxon>Dothideomycetes</taxon>
        <taxon>Pleosporomycetidae</taxon>
        <taxon>Pleosporales</taxon>
        <taxon>Pleosporineae</taxon>
        <taxon>Didymellaceae</taxon>
        <taxon>Didymella</taxon>
    </lineage>
</organism>
<evidence type="ECO:0000313" key="2">
    <source>
        <dbReference type="Proteomes" id="UP000800082"/>
    </source>
</evidence>
<dbReference type="GeneID" id="54351245"/>
<gene>
    <name evidence="1" type="ORF">M421DRAFT_423813</name>
</gene>
<proteinExistence type="predicted"/>
<protein>
    <submittedName>
        <fullName evidence="1">Uncharacterized protein</fullName>
    </submittedName>
</protein>
<name>A0A6A5RD08_9PLEO</name>
<dbReference type="Proteomes" id="UP000800082">
    <property type="component" value="Unassembled WGS sequence"/>
</dbReference>
<evidence type="ECO:0000313" key="1">
    <source>
        <dbReference type="EMBL" id="KAF1925279.1"/>
    </source>
</evidence>
<sequence>MSRLTSALGSFMSATNENYAALANVKFDFSLIKMEAPVEFSGVVSALSTMRRVDAEQGPSHKTARRLGALFEDVVPTTPKLISAYGLRMSEIMNTPGVNDIGADQHGPFGPYVGADGTSLWAAATSGIPALGVYLLSCLLARAWDSKTATAIWVEIVAARRKEIEEGVQNNHNVSASAIVGAYQDITRKDLQSWDSSARAWLRRADRAKNWSQCQLELVVKNINTPIAGGPSTYEKVISVWKRSMLAVEQLLSGKPQDIVDGSVFLAFSAWHLFPDLIVLGAEPKKVEFKDGLIPSGGVGTVGLVSNTTEEDGVRWSLALSHLQYYGEPVLVRSDQESSRLTFAQLRVVALGGLFGSWKLSHRDFLLAADWIKLLWTRMDVAEDHTKDNGYSEFEWLRQIAAAADQLLAVEDENHQQNFQLLKHGSRRGKSFLSGPGYISSPFFGLLNTLTLHGLLEDLDEDCGINYLREVAGRLGLNVSDSVICSAHNTSYHHGSGAADYFELATTQPAGPDGYMRWICPNSMVTTNKSPRFSPDSEGQLKDERFDTQDRMDYISARGEKCERRVTGLEQAVRGHGFAWADPPRLYQQDNPVDPVNLGHPRKKARVTANFQHIVGDQRFGLYIRRERNDSDKSWETYKKRAKSETAKTGRLLAAVQEFKAAKLVPERLRDYMCALTSVSEEQVKDNSLSAPGVSLVAEPHRFHTDFSKSLYALESCSMIYGHLSKATISLKPLLQPLHKLAWFESLFSRWKVPRKKASTRPTKSALLTSQHPPLPDRFESFGCIAWFDSGTVDLTREDLQYAFALCSEDTIYVPAVVLSDPFRRVPEYEMRSITGNVSRAGISILVSPIEPRVRDLSDSYNVVTHETYDRKRENNFRETSLHLSFTEWIIPLATEGSRTIDHDAQIIEAVVSIRDRGQWVADIDILEVDFQDMTRFKSSVCCNENHDQDADFDYTSIDSWEELLDEPGTVGIFRAHGNWAARLAAVSILSRKEIGGHNFGVLGPEPFCLKCLEEEFEKPGWDMQEYESTLPSFCID</sequence>
<dbReference type="RefSeq" id="XP_033445531.1">
    <property type="nucleotide sequence ID" value="XM_033593577.1"/>
</dbReference>
<accession>A0A6A5RD08</accession>